<dbReference type="Pfam" id="PF11151">
    <property type="entry name" value="DUF2929"/>
    <property type="match status" value="1"/>
</dbReference>
<dbReference type="RefSeq" id="WP_071413136.1">
    <property type="nucleotide sequence ID" value="NZ_JBHUMF010000028.1"/>
</dbReference>
<gene>
    <name evidence="2" type="ORF">ACFSUL_10920</name>
</gene>
<keyword evidence="1" id="KW-0812">Transmembrane</keyword>
<keyword evidence="1" id="KW-0472">Membrane</keyword>
<name>A0ABW5RT68_9BACI</name>
<protein>
    <submittedName>
        <fullName evidence="2">YjzD family protein</fullName>
    </submittedName>
</protein>
<feature type="transmembrane region" description="Helical" evidence="1">
    <location>
        <begin position="33"/>
        <end position="52"/>
    </location>
</feature>
<evidence type="ECO:0000256" key="1">
    <source>
        <dbReference type="SAM" id="Phobius"/>
    </source>
</evidence>
<dbReference type="EMBL" id="JBHUMF010000028">
    <property type="protein sequence ID" value="MFD2681256.1"/>
    <property type="molecule type" value="Genomic_DNA"/>
</dbReference>
<reference evidence="3" key="1">
    <citation type="journal article" date="2019" name="Int. J. Syst. Evol. Microbiol.">
        <title>The Global Catalogue of Microorganisms (GCM) 10K type strain sequencing project: providing services to taxonomists for standard genome sequencing and annotation.</title>
        <authorList>
            <consortium name="The Broad Institute Genomics Platform"/>
            <consortium name="The Broad Institute Genome Sequencing Center for Infectious Disease"/>
            <person name="Wu L."/>
            <person name="Ma J."/>
        </authorList>
    </citation>
    <scope>NUCLEOTIDE SEQUENCE [LARGE SCALE GENOMIC DNA]</scope>
    <source>
        <strain evidence="3">KCTC 3913</strain>
    </source>
</reference>
<keyword evidence="1" id="KW-1133">Transmembrane helix</keyword>
<sequence length="61" mass="6986">MRFFWTFFWTLLLTEMLNYVVSSMNGAAFHLETGIILAVVATILVFVVTLILPNEPVEDHN</sequence>
<evidence type="ECO:0000313" key="2">
    <source>
        <dbReference type="EMBL" id="MFD2681256.1"/>
    </source>
</evidence>
<organism evidence="2 3">
    <name type="scientific">Bacillus seohaeanensis</name>
    <dbReference type="NCBI Taxonomy" id="284580"/>
    <lineage>
        <taxon>Bacteria</taxon>
        <taxon>Bacillati</taxon>
        <taxon>Bacillota</taxon>
        <taxon>Bacilli</taxon>
        <taxon>Bacillales</taxon>
        <taxon>Bacillaceae</taxon>
        <taxon>Bacillus</taxon>
    </lineage>
</organism>
<keyword evidence="3" id="KW-1185">Reference proteome</keyword>
<dbReference type="Proteomes" id="UP001597506">
    <property type="component" value="Unassembled WGS sequence"/>
</dbReference>
<accession>A0ABW5RT68</accession>
<proteinExistence type="predicted"/>
<comment type="caution">
    <text evidence="2">The sequence shown here is derived from an EMBL/GenBank/DDBJ whole genome shotgun (WGS) entry which is preliminary data.</text>
</comment>
<dbReference type="InterPro" id="IPR021324">
    <property type="entry name" value="DUF2929"/>
</dbReference>
<evidence type="ECO:0000313" key="3">
    <source>
        <dbReference type="Proteomes" id="UP001597506"/>
    </source>
</evidence>